<evidence type="ECO:0000256" key="3">
    <source>
        <dbReference type="ARBA" id="ARBA00022969"/>
    </source>
</evidence>
<proteinExistence type="evidence at transcript level"/>
<evidence type="ECO:0000256" key="1">
    <source>
        <dbReference type="ARBA" id="ARBA00004288"/>
    </source>
</evidence>
<dbReference type="HAMAP" id="MF_00667">
    <property type="entry name" value="SspH"/>
    <property type="match status" value="1"/>
</dbReference>
<organism evidence="5 6">
    <name type="scientific">Oceanobacillus caeni</name>
    <dbReference type="NCBI Taxonomy" id="405946"/>
    <lineage>
        <taxon>Bacteria</taxon>
        <taxon>Bacillati</taxon>
        <taxon>Bacillota</taxon>
        <taxon>Bacilli</taxon>
        <taxon>Bacillales</taxon>
        <taxon>Bacillaceae</taxon>
        <taxon>Oceanobacillus</taxon>
    </lineage>
</organism>
<evidence type="ECO:0000313" key="5">
    <source>
        <dbReference type="EMBL" id="KPH74330.1"/>
    </source>
</evidence>
<evidence type="ECO:0000313" key="6">
    <source>
        <dbReference type="Proteomes" id="UP000037854"/>
    </source>
</evidence>
<keyword evidence="3 4" id="KW-0749">Sporulation</keyword>
<evidence type="ECO:0000256" key="4">
    <source>
        <dbReference type="HAMAP-Rule" id="MF_00667"/>
    </source>
</evidence>
<accession>A0ABR5MIH1</accession>
<comment type="caution">
    <text evidence="5">The sequence shown here is derived from an EMBL/GenBank/DDBJ whole genome shotgun (WGS) entry which is preliminary data.</text>
</comment>
<dbReference type="EMBL" id="LGTK01000033">
    <property type="protein sequence ID" value="KPH74330.1"/>
    <property type="molecule type" value="Genomic_DNA"/>
</dbReference>
<evidence type="ECO:0000256" key="2">
    <source>
        <dbReference type="ARBA" id="ARBA00006573"/>
    </source>
</evidence>
<dbReference type="RefSeq" id="WP_047186836.1">
    <property type="nucleotide sequence ID" value="NZ_JANKBL010000005.1"/>
</dbReference>
<gene>
    <name evidence="4" type="primary">sspH</name>
    <name evidence="5" type="ORF">AFL42_10575</name>
</gene>
<dbReference type="Pfam" id="PF08141">
    <property type="entry name" value="SspH"/>
    <property type="match status" value="1"/>
</dbReference>
<sequence length="63" mass="7094">MDSKTAQDILESIEMINVNYHGIPVYIQAVNEQEGTATIFPLDDMHHVQEVDLNGLNQVNLVQ</sequence>
<keyword evidence="6" id="KW-1185">Reference proteome</keyword>
<comment type="similarity">
    <text evidence="2 4">Belongs to the SspH family.</text>
</comment>
<dbReference type="NCBIfam" id="TIGR02861">
    <property type="entry name" value="SASP_H"/>
    <property type="match status" value="1"/>
</dbReference>
<reference evidence="5 6" key="1">
    <citation type="submission" date="2015-07" db="EMBL/GenBank/DDBJ databases">
        <title>High-quality draft genome sequence of Oceanobacillus caeni HM6, a bacillus isolated from a human feces.</title>
        <authorList>
            <person name="Kumar J."/>
            <person name="Verma M.K."/>
            <person name="Pandey R."/>
            <person name="Bhambi M."/>
            <person name="Chauhan N."/>
        </authorList>
    </citation>
    <scope>NUCLEOTIDE SEQUENCE [LARGE SCALE GENOMIC DNA]</scope>
    <source>
        <strain evidence="5 6">HM6</strain>
    </source>
</reference>
<comment type="subcellular location">
    <subcellularLocation>
        <location evidence="1 4">Spore core</location>
    </subcellularLocation>
</comment>
<comment type="induction">
    <text evidence="4">Expressed only in the forespore compartment of sporulating cells.</text>
</comment>
<protein>
    <recommendedName>
        <fullName evidence="4">Small, acid-soluble spore protein H</fullName>
        <shortName evidence="4">SASP H</shortName>
    </recommendedName>
</protein>
<dbReference type="Proteomes" id="UP000037854">
    <property type="component" value="Unassembled WGS sequence"/>
</dbReference>
<dbReference type="InterPro" id="IPR012610">
    <property type="entry name" value="SASP_SspH"/>
</dbReference>
<name>A0ABR5MIH1_9BACI</name>